<dbReference type="InterPro" id="IPR001764">
    <property type="entry name" value="Glyco_hydro_3_N"/>
</dbReference>
<dbReference type="SUPFAM" id="SSF52279">
    <property type="entry name" value="Beta-D-glucan exohydrolase, C-terminal domain"/>
    <property type="match status" value="1"/>
</dbReference>
<feature type="domain" description="Glycoside hydrolase family 3 N-terminal" evidence="3">
    <location>
        <begin position="59"/>
        <end position="382"/>
    </location>
</feature>
<dbReference type="InterPro" id="IPR051915">
    <property type="entry name" value="Cellulose_Degrad_GH3"/>
</dbReference>
<feature type="chain" id="PRO_5046949655" evidence="2">
    <location>
        <begin position="19"/>
        <end position="842"/>
    </location>
</feature>
<dbReference type="Pfam" id="PF01915">
    <property type="entry name" value="Glyco_hydro_3_C"/>
    <property type="match status" value="1"/>
</dbReference>
<evidence type="ECO:0000259" key="4">
    <source>
        <dbReference type="Pfam" id="PF01915"/>
    </source>
</evidence>
<sequence length="842" mass="90515">MKTTLKLGSLGCLLLALAACRSDQPAPAEQVAWAPVNSPIRADAKTEARITELLGQMSVEQKVGQLVQVEIRYITPAQVKQYHIGSILNGGGTFPNNDKYASETDWVNVAEAFYQASMDTSDGDLAIPVIWGTDAVHGHNNVIRATLFPHNIGLGATRNPELIRAIGSATAREVSATGVQWTFAPTVATPRDDRWGRTYEGYSEDPEIVRQFAAEMVKGIQGEAGTSELFSPSKMVATVKHFVGDGGTYMGRDRGDTKISELELRDIHAQGYFSGLSAGAQTVMASFNSWNGERLHGSFHMLTEVLKNQMGFDGFVVGDWNGHGFVPGCDFTSCPQAINAGLDMFMAIQEWHDLLENTIRQAKSGEIPMARLDDAVRRILRVKMRAGLFDGVSPKQRAVLNGVGDVLGNPEHRALARQAVRESLVLLKNQDQILPLNPKQHILMAGDGADNIGKQSGGWTLSWQGTGNTNADFPGATSIYAGVKAVVDAAGGKVTLSEEGKFDDKPDVAIVVFGENPYAEWQGDINSLEYQPATRKDLQLLASLRAQGIPVVSVFLSGRPLWVNAELNQSNAFVAAFLPGSEGQGVADVIMAKADGSINVDFKGKLTFSWPKDLSQVMLNKGDKNYQPLFPYGFGLSYSDKDTLPSNLPEDRNLAAPGQGPVPLGIFESRVLDPWQIYLVDSEGKKPVTTNTAESSAVSLTGHDYLLQDDARRLIFSGTEPASVVIASDISVDFSGFLASKSSLILDLRVNAAPEGAAAIRLDCGDACSGAVDMTTLLKQGELNQWRKVSVDLQCFVNAGLKIDAITAPFAIDAASKVDISLANVQLLPMSAGDANISCQPQ</sequence>
<keyword evidence="1" id="KW-0378">Hydrolase</keyword>
<dbReference type="Gene3D" id="2.60.120.430">
    <property type="entry name" value="Galactose-binding lectin"/>
    <property type="match status" value="1"/>
</dbReference>
<evidence type="ECO:0000256" key="1">
    <source>
        <dbReference type="ARBA" id="ARBA00022801"/>
    </source>
</evidence>
<comment type="caution">
    <text evidence="6">The sequence shown here is derived from an EMBL/GenBank/DDBJ whole genome shotgun (WGS) entry which is preliminary data.</text>
</comment>
<dbReference type="Gene3D" id="3.40.50.1700">
    <property type="entry name" value="Glycoside hydrolase family 3 C-terminal domain"/>
    <property type="match status" value="1"/>
</dbReference>
<proteinExistence type="predicted"/>
<feature type="signal peptide" evidence="2">
    <location>
        <begin position="1"/>
        <end position="18"/>
    </location>
</feature>
<dbReference type="InterPro" id="IPR041443">
    <property type="entry name" value="Exop_C"/>
</dbReference>
<dbReference type="Gene3D" id="3.20.20.300">
    <property type="entry name" value="Glycoside hydrolase, family 3, N-terminal domain"/>
    <property type="match status" value="1"/>
</dbReference>
<accession>A0ABV8V4G0</accession>
<dbReference type="InterPro" id="IPR036881">
    <property type="entry name" value="Glyco_hydro_3_C_sf"/>
</dbReference>
<dbReference type="InterPro" id="IPR002772">
    <property type="entry name" value="Glyco_hydro_3_C"/>
</dbReference>
<feature type="domain" description="Glycoside hydrolase family 3 C-terminal" evidence="4">
    <location>
        <begin position="424"/>
        <end position="638"/>
    </location>
</feature>
<dbReference type="InterPro" id="IPR017853">
    <property type="entry name" value="GH"/>
</dbReference>
<name>A0ABV8V4G0_9GAMM</name>
<evidence type="ECO:0000313" key="6">
    <source>
        <dbReference type="EMBL" id="MFC4362809.1"/>
    </source>
</evidence>
<dbReference type="InterPro" id="IPR036962">
    <property type="entry name" value="Glyco_hydro_3_N_sf"/>
</dbReference>
<dbReference type="PANTHER" id="PTHR30620:SF77">
    <property type="entry name" value="LYSOSOMAL BETA GLUCOSIDASE-LIKE"/>
    <property type="match status" value="1"/>
</dbReference>
<dbReference type="Proteomes" id="UP001595840">
    <property type="component" value="Unassembled WGS sequence"/>
</dbReference>
<reference evidence="7" key="1">
    <citation type="journal article" date="2019" name="Int. J. Syst. Evol. Microbiol.">
        <title>The Global Catalogue of Microorganisms (GCM) 10K type strain sequencing project: providing services to taxonomists for standard genome sequencing and annotation.</title>
        <authorList>
            <consortium name="The Broad Institute Genomics Platform"/>
            <consortium name="The Broad Institute Genome Sequencing Center for Infectious Disease"/>
            <person name="Wu L."/>
            <person name="Ma J."/>
        </authorList>
    </citation>
    <scope>NUCLEOTIDE SEQUENCE [LARGE SCALE GENOMIC DNA]</scope>
    <source>
        <strain evidence="7">CECT 8570</strain>
    </source>
</reference>
<organism evidence="6 7">
    <name type="scientific">Simiduia curdlanivorans</name>
    <dbReference type="NCBI Taxonomy" id="1492769"/>
    <lineage>
        <taxon>Bacteria</taxon>
        <taxon>Pseudomonadati</taxon>
        <taxon>Pseudomonadota</taxon>
        <taxon>Gammaproteobacteria</taxon>
        <taxon>Cellvibrionales</taxon>
        <taxon>Cellvibrionaceae</taxon>
        <taxon>Simiduia</taxon>
    </lineage>
</organism>
<dbReference type="SUPFAM" id="SSF51445">
    <property type="entry name" value="(Trans)glycosidases"/>
    <property type="match status" value="1"/>
</dbReference>
<dbReference type="RefSeq" id="WP_290262154.1">
    <property type="nucleotide sequence ID" value="NZ_JAUFQG010000004.1"/>
</dbReference>
<dbReference type="PROSITE" id="PS51257">
    <property type="entry name" value="PROKAR_LIPOPROTEIN"/>
    <property type="match status" value="1"/>
</dbReference>
<evidence type="ECO:0000313" key="7">
    <source>
        <dbReference type="Proteomes" id="UP001595840"/>
    </source>
</evidence>
<evidence type="ECO:0000259" key="5">
    <source>
        <dbReference type="Pfam" id="PF18559"/>
    </source>
</evidence>
<feature type="domain" description="ExoP galactose-binding-like" evidence="5">
    <location>
        <begin position="674"/>
        <end position="827"/>
    </location>
</feature>
<dbReference type="PRINTS" id="PR00133">
    <property type="entry name" value="GLHYDRLASE3"/>
</dbReference>
<dbReference type="EMBL" id="JBHSCX010000010">
    <property type="protein sequence ID" value="MFC4362809.1"/>
    <property type="molecule type" value="Genomic_DNA"/>
</dbReference>
<keyword evidence="7" id="KW-1185">Reference proteome</keyword>
<dbReference type="Pfam" id="PF00933">
    <property type="entry name" value="Glyco_hydro_3"/>
    <property type="match status" value="1"/>
</dbReference>
<keyword evidence="2" id="KW-0732">Signal</keyword>
<gene>
    <name evidence="6" type="ORF">ACFOX3_10870</name>
</gene>
<evidence type="ECO:0000259" key="3">
    <source>
        <dbReference type="Pfam" id="PF00933"/>
    </source>
</evidence>
<dbReference type="Pfam" id="PF18559">
    <property type="entry name" value="Exop_C"/>
    <property type="match status" value="1"/>
</dbReference>
<evidence type="ECO:0000256" key="2">
    <source>
        <dbReference type="SAM" id="SignalP"/>
    </source>
</evidence>
<protein>
    <submittedName>
        <fullName evidence="6">Exo 1,3/1,4-beta-D-glucan glucohydrolase</fullName>
    </submittedName>
</protein>
<dbReference type="PANTHER" id="PTHR30620">
    <property type="entry name" value="PERIPLASMIC BETA-GLUCOSIDASE-RELATED"/>
    <property type="match status" value="1"/>
</dbReference>